<evidence type="ECO:0000313" key="2">
    <source>
        <dbReference type="EMBL" id="GEL19648.1"/>
    </source>
</evidence>
<dbReference type="AlphaFoldDB" id="A0A511D9M3"/>
<dbReference type="STRING" id="1123024.GCA_000423625_04289"/>
<feature type="region of interest" description="Disordered" evidence="1">
    <location>
        <begin position="74"/>
        <end position="99"/>
    </location>
</feature>
<dbReference type="EMBL" id="BJVI01000042">
    <property type="protein sequence ID" value="GEL19648.1"/>
    <property type="molecule type" value="Genomic_DNA"/>
</dbReference>
<dbReference type="RefSeq" id="WP_147201193.1">
    <property type="nucleotide sequence ID" value="NZ_BJVI01000042.1"/>
</dbReference>
<name>A0A511D9M3_9PSEU</name>
<accession>A0A511D9M3</accession>
<feature type="region of interest" description="Disordered" evidence="1">
    <location>
        <begin position="1"/>
        <end position="41"/>
    </location>
</feature>
<gene>
    <name evidence="2" type="ORF">PA7_34850</name>
</gene>
<comment type="caution">
    <text evidence="2">The sequence shown here is derived from an EMBL/GenBank/DDBJ whole genome shotgun (WGS) entry which is preliminary data.</text>
</comment>
<evidence type="ECO:0000313" key="3">
    <source>
        <dbReference type="Proteomes" id="UP000321328"/>
    </source>
</evidence>
<keyword evidence="3" id="KW-1185">Reference proteome</keyword>
<organism evidence="2 3">
    <name type="scientific">Pseudonocardia asaccharolytica DSM 44247 = NBRC 16224</name>
    <dbReference type="NCBI Taxonomy" id="1123024"/>
    <lineage>
        <taxon>Bacteria</taxon>
        <taxon>Bacillati</taxon>
        <taxon>Actinomycetota</taxon>
        <taxon>Actinomycetes</taxon>
        <taxon>Pseudonocardiales</taxon>
        <taxon>Pseudonocardiaceae</taxon>
        <taxon>Pseudonocardia</taxon>
    </lineage>
</organism>
<protein>
    <submittedName>
        <fullName evidence="2">Uncharacterized protein</fullName>
    </submittedName>
</protein>
<reference evidence="2 3" key="1">
    <citation type="submission" date="2019-07" db="EMBL/GenBank/DDBJ databases">
        <title>Whole genome shotgun sequence of Pseudonocardia asaccharolytica NBRC 16224.</title>
        <authorList>
            <person name="Hosoyama A."/>
            <person name="Uohara A."/>
            <person name="Ohji S."/>
            <person name="Ichikawa N."/>
        </authorList>
    </citation>
    <scope>NUCLEOTIDE SEQUENCE [LARGE SCALE GENOMIC DNA]</scope>
    <source>
        <strain evidence="2 3">NBRC 16224</strain>
    </source>
</reference>
<proteinExistence type="predicted"/>
<evidence type="ECO:0000256" key="1">
    <source>
        <dbReference type="SAM" id="MobiDB-lite"/>
    </source>
</evidence>
<sequence length="99" mass="10240">MRWIEPDPAPRSPMAVHDLGDPEPPGLPVADGLDTDGDGEPDTVVTVEGPDLLLHTDLDGDGLADQILRIGPGRGAGSFDPDPEAGEWWLPPCGPGPSG</sequence>
<dbReference type="Proteomes" id="UP000321328">
    <property type="component" value="Unassembled WGS sequence"/>
</dbReference>